<protein>
    <recommendedName>
        <fullName evidence="5">Secreted protein with PEP-CTERM sorting signal</fullName>
    </recommendedName>
</protein>
<evidence type="ECO:0000256" key="2">
    <source>
        <dbReference type="SAM" id="SignalP"/>
    </source>
</evidence>
<dbReference type="Proteomes" id="UP000219465">
    <property type="component" value="Unassembled WGS sequence"/>
</dbReference>
<keyword evidence="1" id="KW-0472">Membrane</keyword>
<dbReference type="RefSeq" id="WP_143439027.1">
    <property type="nucleotide sequence ID" value="NZ_OCPC01000003.1"/>
</dbReference>
<proteinExistence type="predicted"/>
<organism evidence="3 4">
    <name type="scientific">Hoeflea halophila</name>
    <dbReference type="NCBI Taxonomy" id="714899"/>
    <lineage>
        <taxon>Bacteria</taxon>
        <taxon>Pseudomonadati</taxon>
        <taxon>Pseudomonadota</taxon>
        <taxon>Alphaproteobacteria</taxon>
        <taxon>Hyphomicrobiales</taxon>
        <taxon>Rhizobiaceae</taxon>
        <taxon>Hoeflea</taxon>
    </lineage>
</organism>
<evidence type="ECO:0008006" key="5">
    <source>
        <dbReference type="Google" id="ProtNLM"/>
    </source>
</evidence>
<name>A0A286IBP0_9HYPH</name>
<reference evidence="4" key="1">
    <citation type="submission" date="2017-08" db="EMBL/GenBank/DDBJ databases">
        <authorList>
            <person name="Varghese N."/>
            <person name="Submissions S."/>
        </authorList>
    </citation>
    <scope>NUCLEOTIDE SEQUENCE [LARGE SCALE GENOMIC DNA]</scope>
    <source>
        <strain evidence="4">KCTC 23107</strain>
    </source>
</reference>
<evidence type="ECO:0000313" key="3">
    <source>
        <dbReference type="EMBL" id="SOE17520.1"/>
    </source>
</evidence>
<accession>A0A286IBP0</accession>
<keyword evidence="4" id="KW-1185">Reference proteome</keyword>
<feature type="chain" id="PRO_5013239219" description="Secreted protein with PEP-CTERM sorting signal" evidence="2">
    <location>
        <begin position="23"/>
        <end position="91"/>
    </location>
</feature>
<sequence>MRLLSAIAALPAILVTAGPAQAIGFDDLLVQVFGSSDPKDLGGPIFVLIGVFAVVFFWTALRIGRKRQRRMIEDYDADIKEYSTRLRRGRS</sequence>
<keyword evidence="1" id="KW-0812">Transmembrane</keyword>
<evidence type="ECO:0000256" key="1">
    <source>
        <dbReference type="SAM" id="Phobius"/>
    </source>
</evidence>
<dbReference type="OrthoDB" id="8116367at2"/>
<dbReference type="EMBL" id="OCPC01000003">
    <property type="protein sequence ID" value="SOE17520.1"/>
    <property type="molecule type" value="Genomic_DNA"/>
</dbReference>
<evidence type="ECO:0000313" key="4">
    <source>
        <dbReference type="Proteomes" id="UP000219465"/>
    </source>
</evidence>
<feature type="transmembrane region" description="Helical" evidence="1">
    <location>
        <begin position="41"/>
        <end position="61"/>
    </location>
</feature>
<feature type="signal peptide" evidence="2">
    <location>
        <begin position="1"/>
        <end position="22"/>
    </location>
</feature>
<gene>
    <name evidence="3" type="ORF">SAMN05877838_2420</name>
</gene>
<keyword evidence="2" id="KW-0732">Signal</keyword>
<dbReference type="AlphaFoldDB" id="A0A286IBP0"/>
<keyword evidence="1" id="KW-1133">Transmembrane helix</keyword>